<organism evidence="1 2">
    <name type="scientific">Leucogyrophana mollusca</name>
    <dbReference type="NCBI Taxonomy" id="85980"/>
    <lineage>
        <taxon>Eukaryota</taxon>
        <taxon>Fungi</taxon>
        <taxon>Dikarya</taxon>
        <taxon>Basidiomycota</taxon>
        <taxon>Agaricomycotina</taxon>
        <taxon>Agaricomycetes</taxon>
        <taxon>Agaricomycetidae</taxon>
        <taxon>Boletales</taxon>
        <taxon>Boletales incertae sedis</taxon>
        <taxon>Leucogyrophana</taxon>
    </lineage>
</organism>
<comment type="caution">
    <text evidence="1">The sequence shown here is derived from an EMBL/GenBank/DDBJ whole genome shotgun (WGS) entry which is preliminary data.</text>
</comment>
<name>A0ACB8BGE4_9AGAM</name>
<sequence>MARSSLQPWLAASKCLRKNPSQVSRIFARTAYTAPHDNSSPLESGEDWRKLQEDRAYFKSIVDFYGEFGSTQTRDNTFQPHHSLHRPLAPSQLTLSALIAAGAHFGHSKSLLNPNFMPYAYGVRAGITIIDLDQTLPLLRRAANLTRAITSNDGTVVFVGTRPELRPTVRKAAERIGGQAFHVGERWLPGTLTNKLQMFGPEVSQEQRVTPDLVVFLNPLANMHAIRECAIQHVPTIGIVDSNVDPRIVMYPIPANDESPRTAELIAGVLSVAGREGKAIYDQNEGRRQLLDSRYRRGRERNAGALLAGLD</sequence>
<dbReference type="Proteomes" id="UP000790709">
    <property type="component" value="Unassembled WGS sequence"/>
</dbReference>
<proteinExistence type="predicted"/>
<keyword evidence="1" id="KW-0687">Ribonucleoprotein</keyword>
<evidence type="ECO:0000313" key="1">
    <source>
        <dbReference type="EMBL" id="KAH7924567.1"/>
    </source>
</evidence>
<accession>A0ACB8BGE4</accession>
<dbReference type="EMBL" id="MU266421">
    <property type="protein sequence ID" value="KAH7924567.1"/>
    <property type="molecule type" value="Genomic_DNA"/>
</dbReference>
<gene>
    <name evidence="1" type="ORF">BV22DRAFT_1112725</name>
</gene>
<keyword evidence="2" id="KW-1185">Reference proteome</keyword>
<evidence type="ECO:0000313" key="2">
    <source>
        <dbReference type="Proteomes" id="UP000790709"/>
    </source>
</evidence>
<keyword evidence="1" id="KW-0689">Ribosomal protein</keyword>
<reference evidence="1" key="1">
    <citation type="journal article" date="2021" name="New Phytol.">
        <title>Evolutionary innovations through gain and loss of genes in the ectomycorrhizal Boletales.</title>
        <authorList>
            <person name="Wu G."/>
            <person name="Miyauchi S."/>
            <person name="Morin E."/>
            <person name="Kuo A."/>
            <person name="Drula E."/>
            <person name="Varga T."/>
            <person name="Kohler A."/>
            <person name="Feng B."/>
            <person name="Cao Y."/>
            <person name="Lipzen A."/>
            <person name="Daum C."/>
            <person name="Hundley H."/>
            <person name="Pangilinan J."/>
            <person name="Johnson J."/>
            <person name="Barry K."/>
            <person name="LaButti K."/>
            <person name="Ng V."/>
            <person name="Ahrendt S."/>
            <person name="Min B."/>
            <person name="Choi I.G."/>
            <person name="Park H."/>
            <person name="Plett J.M."/>
            <person name="Magnuson J."/>
            <person name="Spatafora J.W."/>
            <person name="Nagy L.G."/>
            <person name="Henrissat B."/>
            <person name="Grigoriev I.V."/>
            <person name="Yang Z.L."/>
            <person name="Xu J."/>
            <person name="Martin F.M."/>
        </authorList>
    </citation>
    <scope>NUCLEOTIDE SEQUENCE</scope>
    <source>
        <strain evidence="1">KUC20120723A-06</strain>
    </source>
</reference>
<protein>
    <submittedName>
        <fullName evidence="1">Ribosomal protein S2</fullName>
    </submittedName>
</protein>